<evidence type="ECO:0000313" key="10">
    <source>
        <dbReference type="Proteomes" id="UP000215335"/>
    </source>
</evidence>
<dbReference type="EMBL" id="NNAY01001156">
    <property type="protein sequence ID" value="OXU24944.1"/>
    <property type="molecule type" value="Genomic_DNA"/>
</dbReference>
<evidence type="ECO:0000256" key="1">
    <source>
        <dbReference type="ARBA" id="ARBA00004236"/>
    </source>
</evidence>
<comment type="subcellular location">
    <subcellularLocation>
        <location evidence="1">Cell membrane</location>
    </subcellularLocation>
</comment>
<dbReference type="GO" id="GO:0005044">
    <property type="term" value="F:scavenger receptor activity"/>
    <property type="evidence" value="ECO:0007669"/>
    <property type="project" value="TreeGrafter"/>
</dbReference>
<comment type="caution">
    <text evidence="9">The sequence shown here is derived from an EMBL/GenBank/DDBJ whole genome shotgun (WGS) entry which is preliminary data.</text>
</comment>
<evidence type="ECO:0000256" key="7">
    <source>
        <dbReference type="ARBA" id="ARBA00023180"/>
    </source>
</evidence>
<reference evidence="9 10" key="1">
    <citation type="journal article" date="2017" name="Curr. Biol.">
        <title>The Evolution of Venom by Co-option of Single-Copy Genes.</title>
        <authorList>
            <person name="Martinson E.O."/>
            <person name="Mrinalini"/>
            <person name="Kelkar Y.D."/>
            <person name="Chang C.H."/>
            <person name="Werren J.H."/>
        </authorList>
    </citation>
    <scope>NUCLEOTIDE SEQUENCE [LARGE SCALE GENOMIC DNA]</scope>
    <source>
        <strain evidence="9 10">Alberta</strain>
        <tissue evidence="9">Whole body</tissue>
    </source>
</reference>
<evidence type="ECO:0000256" key="2">
    <source>
        <dbReference type="ARBA" id="ARBA00010532"/>
    </source>
</evidence>
<feature type="transmembrane region" description="Helical" evidence="8">
    <location>
        <begin position="512"/>
        <end position="534"/>
    </location>
</feature>
<dbReference type="GO" id="GO:0005886">
    <property type="term" value="C:plasma membrane"/>
    <property type="evidence" value="ECO:0007669"/>
    <property type="project" value="UniProtKB-SubCell"/>
</dbReference>
<evidence type="ECO:0000313" key="9">
    <source>
        <dbReference type="EMBL" id="OXU24944.1"/>
    </source>
</evidence>
<proteinExistence type="inferred from homology"/>
<keyword evidence="5 8" id="KW-1133">Transmembrane helix</keyword>
<dbReference type="Proteomes" id="UP000215335">
    <property type="component" value="Unassembled WGS sequence"/>
</dbReference>
<evidence type="ECO:0000256" key="3">
    <source>
        <dbReference type="ARBA" id="ARBA00022475"/>
    </source>
</evidence>
<dbReference type="PRINTS" id="PR01609">
    <property type="entry name" value="CD36FAMILY"/>
</dbReference>
<dbReference type="Pfam" id="PF01130">
    <property type="entry name" value="CD36"/>
    <property type="match status" value="1"/>
</dbReference>
<keyword evidence="6 8" id="KW-0472">Membrane</keyword>
<keyword evidence="10" id="KW-1185">Reference proteome</keyword>
<dbReference type="AlphaFoldDB" id="A0A232F2G1"/>
<sequence>MKSLIQLQQYRKCIIFFMVGVMCSSLAFVTYVINPVNMIVQHKLKMSPSSMIFSLWRKPPIGIYINVYIFNITNAEAFLNGDEKILKVEEIGPYVYEETLENRNITWNENGTISYIPKRTVQFRRDLSVGKPEDDYVMVPNIPMLGIFSSLHNAGFFVNYPFAQLTNFLDSKPILHIPVQDYLWGYDDSLVSLAGTVVPSYIDFKKFGLLDRMYDEGENLINMNIKDNEDMVEERGRYLSIESINGNAGLSNWGYVNVEGNESRPDESNVRVVRFLGRNTRCNSIRGATEATVFPSKMDEHAVFRVFRKAFCRPIPIVFEKRLDLHGLPAFQYTIPDNFADPPELNPDNECFCREKECLKRGLLDLTPCYYNIPAAASMPHFLNADPTLANGIEGLSPEPEKHSTVIILQPVRQLKIIKIKKRLTVRVSAFPQNTGIPMYVHSRLQTNLVMRETQYNSKIAPFNGLTVPLFWTDLLNICLNCEINPQPTQEIASLPDDLMLLLQLGINVAPVIQLVFVILLAIGGLASICWSLLRALLIVQEEQQRQEAADMERRESTDLRIPLDYGQYTAIRILPAIKKITSKTDLFV</sequence>
<keyword evidence="4 8" id="KW-0812">Transmembrane</keyword>
<accession>A0A232F2G1</accession>
<evidence type="ECO:0000256" key="8">
    <source>
        <dbReference type="SAM" id="Phobius"/>
    </source>
</evidence>
<dbReference type="GO" id="GO:0005737">
    <property type="term" value="C:cytoplasm"/>
    <property type="evidence" value="ECO:0007669"/>
    <property type="project" value="TreeGrafter"/>
</dbReference>
<dbReference type="PANTHER" id="PTHR11923:SF104">
    <property type="entry name" value="FI07620P"/>
    <property type="match status" value="1"/>
</dbReference>
<name>A0A232F2G1_9HYME</name>
<evidence type="ECO:0008006" key="11">
    <source>
        <dbReference type="Google" id="ProtNLM"/>
    </source>
</evidence>
<dbReference type="PANTHER" id="PTHR11923">
    <property type="entry name" value="SCAVENGER RECEPTOR CLASS B TYPE-1 SR-B1"/>
    <property type="match status" value="1"/>
</dbReference>
<organism evidence="9 10">
    <name type="scientific">Trichomalopsis sarcophagae</name>
    <dbReference type="NCBI Taxonomy" id="543379"/>
    <lineage>
        <taxon>Eukaryota</taxon>
        <taxon>Metazoa</taxon>
        <taxon>Ecdysozoa</taxon>
        <taxon>Arthropoda</taxon>
        <taxon>Hexapoda</taxon>
        <taxon>Insecta</taxon>
        <taxon>Pterygota</taxon>
        <taxon>Neoptera</taxon>
        <taxon>Endopterygota</taxon>
        <taxon>Hymenoptera</taxon>
        <taxon>Apocrita</taxon>
        <taxon>Proctotrupomorpha</taxon>
        <taxon>Chalcidoidea</taxon>
        <taxon>Pteromalidae</taxon>
        <taxon>Pteromalinae</taxon>
        <taxon>Trichomalopsis</taxon>
    </lineage>
</organism>
<gene>
    <name evidence="9" type="ORF">TSAR_015667</name>
</gene>
<feature type="transmembrane region" description="Helical" evidence="8">
    <location>
        <begin position="12"/>
        <end position="33"/>
    </location>
</feature>
<keyword evidence="3" id="KW-1003">Cell membrane</keyword>
<comment type="similarity">
    <text evidence="2">Belongs to the CD36 family.</text>
</comment>
<evidence type="ECO:0000256" key="6">
    <source>
        <dbReference type="ARBA" id="ARBA00023136"/>
    </source>
</evidence>
<dbReference type="OrthoDB" id="18585at2759"/>
<dbReference type="STRING" id="543379.A0A232F2G1"/>
<dbReference type="InterPro" id="IPR002159">
    <property type="entry name" value="CD36_fam"/>
</dbReference>
<keyword evidence="7" id="KW-0325">Glycoprotein</keyword>
<evidence type="ECO:0000256" key="4">
    <source>
        <dbReference type="ARBA" id="ARBA00022692"/>
    </source>
</evidence>
<evidence type="ECO:0000256" key="5">
    <source>
        <dbReference type="ARBA" id="ARBA00022989"/>
    </source>
</evidence>
<protein>
    <recommendedName>
        <fullName evidence="11">Scavenger receptor class B member 1</fullName>
    </recommendedName>
</protein>